<keyword evidence="3" id="KW-0479">Metal-binding</keyword>
<keyword evidence="4" id="KW-0862">Zinc</keyword>
<dbReference type="Pfam" id="PF02900">
    <property type="entry name" value="LigB"/>
    <property type="match status" value="1"/>
</dbReference>
<evidence type="ECO:0000259" key="6">
    <source>
        <dbReference type="Pfam" id="PF02900"/>
    </source>
</evidence>
<name>A0ABQ8F8J9_9FUNG</name>
<comment type="caution">
    <text evidence="7">The sequence shown here is derived from an EMBL/GenBank/DDBJ whole genome shotgun (WGS) entry which is preliminary data.</text>
</comment>
<evidence type="ECO:0000256" key="2">
    <source>
        <dbReference type="ARBA" id="ARBA00007581"/>
    </source>
</evidence>
<comment type="cofactor">
    <cofactor evidence="1">
        <name>Zn(2+)</name>
        <dbReference type="ChEBI" id="CHEBI:29105"/>
    </cofactor>
</comment>
<accession>A0ABQ8F8J9</accession>
<evidence type="ECO:0000313" key="7">
    <source>
        <dbReference type="EMBL" id="KAH6593849.1"/>
    </source>
</evidence>
<dbReference type="InterPro" id="IPR014436">
    <property type="entry name" value="Extradiol_dOase_DODA"/>
</dbReference>
<protein>
    <recommendedName>
        <fullName evidence="6">Extradiol ring-cleavage dioxygenase class III enzyme subunit B domain-containing protein</fullName>
    </recommendedName>
</protein>
<evidence type="ECO:0000256" key="1">
    <source>
        <dbReference type="ARBA" id="ARBA00001947"/>
    </source>
</evidence>
<sequence length="286" mass="31297">MPATPNRLPTISLAHGSPNLIWPSDVPRRAPSPGDVGGPNGPHSKFLKEYGPQLLERLKPKAIVVFSAHWETHGAIQVSDNTENPLYYDYGGFPKSMYNLNFKSRGSSEVSSRVVDLLTKGGIKTKMIKNVRGLDHGVFVPFVLMFPSQFEIPIIQVSISSNLDPHYHLAIGKALTPLRDEGVLIISGGLTIHTFDDGDAWNPLTANPGYLDFETQIKSGVTDSPTPIERNDKLIRVTSHPFFRKAHPTIEHFIPIYVAAGAGSEDDDKARVVSDLHGAITIEFGA</sequence>
<organism evidence="7 8">
    <name type="scientific">Batrachochytrium salamandrivorans</name>
    <dbReference type="NCBI Taxonomy" id="1357716"/>
    <lineage>
        <taxon>Eukaryota</taxon>
        <taxon>Fungi</taxon>
        <taxon>Fungi incertae sedis</taxon>
        <taxon>Chytridiomycota</taxon>
        <taxon>Chytridiomycota incertae sedis</taxon>
        <taxon>Chytridiomycetes</taxon>
        <taxon>Rhizophydiales</taxon>
        <taxon>Rhizophydiales incertae sedis</taxon>
        <taxon>Batrachochytrium</taxon>
    </lineage>
</organism>
<dbReference type="CDD" id="cd07363">
    <property type="entry name" value="45_DOPA_Dioxygenase"/>
    <property type="match status" value="1"/>
</dbReference>
<keyword evidence="8" id="KW-1185">Reference proteome</keyword>
<dbReference type="Proteomes" id="UP001648503">
    <property type="component" value="Unassembled WGS sequence"/>
</dbReference>
<dbReference type="InterPro" id="IPR004183">
    <property type="entry name" value="Xdiol_dOase_suB"/>
</dbReference>
<evidence type="ECO:0000256" key="4">
    <source>
        <dbReference type="ARBA" id="ARBA00022833"/>
    </source>
</evidence>
<comment type="similarity">
    <text evidence="2">Belongs to the DODA-type extradiol aromatic ring-opening dioxygenase family.</text>
</comment>
<evidence type="ECO:0000256" key="5">
    <source>
        <dbReference type="ARBA" id="ARBA00023002"/>
    </source>
</evidence>
<dbReference type="PIRSF" id="PIRSF006157">
    <property type="entry name" value="Doxgns_DODA"/>
    <property type="match status" value="1"/>
</dbReference>
<dbReference type="EMBL" id="JAFCIX010000344">
    <property type="protein sequence ID" value="KAH6593849.1"/>
    <property type="molecule type" value="Genomic_DNA"/>
</dbReference>
<reference evidence="7 8" key="1">
    <citation type="submission" date="2021-02" db="EMBL/GenBank/DDBJ databases">
        <title>Variation within the Batrachochytrium salamandrivorans European outbreak.</title>
        <authorList>
            <person name="Kelly M."/>
            <person name="Pasmans F."/>
            <person name="Shea T.P."/>
            <person name="Munoz J.F."/>
            <person name="Carranza S."/>
            <person name="Cuomo C.A."/>
            <person name="Martel A."/>
        </authorList>
    </citation>
    <scope>NUCLEOTIDE SEQUENCE [LARGE SCALE GENOMIC DNA]</scope>
    <source>
        <strain evidence="7 8">AMFP18/2</strain>
    </source>
</reference>
<dbReference type="SUPFAM" id="SSF53213">
    <property type="entry name" value="LigB-like"/>
    <property type="match status" value="1"/>
</dbReference>
<dbReference type="Gene3D" id="3.40.830.10">
    <property type="entry name" value="LigB-like"/>
    <property type="match status" value="1"/>
</dbReference>
<feature type="domain" description="Extradiol ring-cleavage dioxygenase class III enzyme subunit B" evidence="6">
    <location>
        <begin position="42"/>
        <end position="277"/>
    </location>
</feature>
<gene>
    <name evidence="7" type="ORF">BASA50_007075</name>
</gene>
<keyword evidence="5" id="KW-0560">Oxidoreductase</keyword>
<dbReference type="PANTHER" id="PTHR30096:SF0">
    <property type="entry name" value="4,5-DOPA DIOXYGENASE EXTRADIOL-LIKE PROTEIN"/>
    <property type="match status" value="1"/>
</dbReference>
<dbReference type="PANTHER" id="PTHR30096">
    <property type="entry name" value="4,5-DOPA DIOXYGENASE EXTRADIOL-LIKE PROTEIN"/>
    <property type="match status" value="1"/>
</dbReference>
<evidence type="ECO:0000256" key="3">
    <source>
        <dbReference type="ARBA" id="ARBA00022723"/>
    </source>
</evidence>
<proteinExistence type="inferred from homology"/>
<evidence type="ECO:0000313" key="8">
    <source>
        <dbReference type="Proteomes" id="UP001648503"/>
    </source>
</evidence>